<dbReference type="Proteomes" id="UP001519308">
    <property type="component" value="Unassembled WGS sequence"/>
</dbReference>
<reference evidence="7 8" key="1">
    <citation type="submission" date="2021-03" db="EMBL/GenBank/DDBJ databases">
        <title>Genomic Encyclopedia of Type Strains, Phase IV (KMG-IV): sequencing the most valuable type-strain genomes for metagenomic binning, comparative biology and taxonomic classification.</title>
        <authorList>
            <person name="Goeker M."/>
        </authorList>
    </citation>
    <scope>NUCLEOTIDE SEQUENCE [LARGE SCALE GENOMIC DNA]</scope>
    <source>
        <strain evidence="7 8">DSM 28650</strain>
    </source>
</reference>
<evidence type="ECO:0000256" key="1">
    <source>
        <dbReference type="ARBA" id="ARBA00004651"/>
    </source>
</evidence>
<evidence type="ECO:0000313" key="7">
    <source>
        <dbReference type="EMBL" id="MBP2023244.1"/>
    </source>
</evidence>
<keyword evidence="5 6" id="KW-0472">Membrane</keyword>
<accession>A0ABS4K638</accession>
<protein>
    <submittedName>
        <fullName evidence="7">L-lysine exporter family protein LysE/ArgO</fullName>
    </submittedName>
</protein>
<evidence type="ECO:0000256" key="4">
    <source>
        <dbReference type="ARBA" id="ARBA00022989"/>
    </source>
</evidence>
<feature type="transmembrane region" description="Helical" evidence="6">
    <location>
        <begin position="6"/>
        <end position="26"/>
    </location>
</feature>
<dbReference type="PANTHER" id="PTHR30086">
    <property type="entry name" value="ARGININE EXPORTER PROTEIN ARGO"/>
    <property type="match status" value="1"/>
</dbReference>
<feature type="transmembrane region" description="Helical" evidence="6">
    <location>
        <begin position="140"/>
        <end position="164"/>
    </location>
</feature>
<dbReference type="PANTHER" id="PTHR30086:SF20">
    <property type="entry name" value="ARGININE EXPORTER PROTEIN ARGO-RELATED"/>
    <property type="match status" value="1"/>
</dbReference>
<dbReference type="Pfam" id="PF01810">
    <property type="entry name" value="LysE"/>
    <property type="match status" value="1"/>
</dbReference>
<name>A0ABS4K638_9CLOT</name>
<evidence type="ECO:0000256" key="5">
    <source>
        <dbReference type="ARBA" id="ARBA00023136"/>
    </source>
</evidence>
<comment type="caution">
    <text evidence="7">The sequence shown here is derived from an EMBL/GenBank/DDBJ whole genome shotgun (WGS) entry which is preliminary data.</text>
</comment>
<evidence type="ECO:0000256" key="3">
    <source>
        <dbReference type="ARBA" id="ARBA00022692"/>
    </source>
</evidence>
<gene>
    <name evidence="7" type="ORF">J2Z44_003081</name>
</gene>
<feature type="transmembrane region" description="Helical" evidence="6">
    <location>
        <begin position="38"/>
        <end position="63"/>
    </location>
</feature>
<dbReference type="RefSeq" id="WP_021283036.1">
    <property type="nucleotide sequence ID" value="NZ_JAGGLL010000025.1"/>
</dbReference>
<proteinExistence type="predicted"/>
<evidence type="ECO:0000256" key="2">
    <source>
        <dbReference type="ARBA" id="ARBA00022475"/>
    </source>
</evidence>
<dbReference type="EMBL" id="JAGGLL010000025">
    <property type="protein sequence ID" value="MBP2023244.1"/>
    <property type="molecule type" value="Genomic_DNA"/>
</dbReference>
<sequence>MLEFFIQGFTLGLAYVAPIGMQNIYVINTAIGKNRFRAYQVALITIFFDISLALACFFGMGAIMERSKLLKGIILLVGALAIIYIGYGLLKSEPNLNREVDINKTLMQVIGTCFMVTWINPQALIDGSLLLGGFRASLPANASAIFILGVCTASFTWFTGLTTVVSTFRKSFNVKIIKGINMVCGAIIIYYGLKLGYNFIKMI</sequence>
<dbReference type="InterPro" id="IPR001123">
    <property type="entry name" value="LeuE-type"/>
</dbReference>
<feature type="transmembrane region" description="Helical" evidence="6">
    <location>
        <begin position="176"/>
        <end position="193"/>
    </location>
</feature>
<keyword evidence="3 6" id="KW-0812">Transmembrane</keyword>
<evidence type="ECO:0000313" key="8">
    <source>
        <dbReference type="Proteomes" id="UP001519308"/>
    </source>
</evidence>
<keyword evidence="8" id="KW-1185">Reference proteome</keyword>
<comment type="subcellular location">
    <subcellularLocation>
        <location evidence="1">Cell membrane</location>
        <topology evidence="1">Multi-pass membrane protein</topology>
    </subcellularLocation>
</comment>
<feature type="transmembrane region" description="Helical" evidence="6">
    <location>
        <begin position="69"/>
        <end position="90"/>
    </location>
</feature>
<organism evidence="7 8">
    <name type="scientific">Clostridium punense</name>
    <dbReference type="NCBI Taxonomy" id="1054297"/>
    <lineage>
        <taxon>Bacteria</taxon>
        <taxon>Bacillati</taxon>
        <taxon>Bacillota</taxon>
        <taxon>Clostridia</taxon>
        <taxon>Eubacteriales</taxon>
        <taxon>Clostridiaceae</taxon>
        <taxon>Clostridium</taxon>
    </lineage>
</organism>
<keyword evidence="2" id="KW-1003">Cell membrane</keyword>
<evidence type="ECO:0000256" key="6">
    <source>
        <dbReference type="SAM" id="Phobius"/>
    </source>
</evidence>
<keyword evidence="4 6" id="KW-1133">Transmembrane helix</keyword>